<protein>
    <submittedName>
        <fullName evidence="1">Uncharacterized protein</fullName>
    </submittedName>
</protein>
<reference evidence="2" key="1">
    <citation type="journal article" date="2019" name="Int. J. Syst. Evol. Microbiol.">
        <title>The Global Catalogue of Microorganisms (GCM) 10K type strain sequencing project: providing services to taxonomists for standard genome sequencing and annotation.</title>
        <authorList>
            <consortium name="The Broad Institute Genomics Platform"/>
            <consortium name="The Broad Institute Genome Sequencing Center for Infectious Disease"/>
            <person name="Wu L."/>
            <person name="Ma J."/>
        </authorList>
    </citation>
    <scope>NUCLEOTIDE SEQUENCE [LARGE SCALE GENOMIC DNA]</scope>
    <source>
        <strain evidence="2">JCM 18410</strain>
    </source>
</reference>
<accession>A0ABP9LHK7</accession>
<organism evidence="1 2">
    <name type="scientific">Streptomyces similanensis</name>
    <dbReference type="NCBI Taxonomy" id="1274988"/>
    <lineage>
        <taxon>Bacteria</taxon>
        <taxon>Bacillati</taxon>
        <taxon>Actinomycetota</taxon>
        <taxon>Actinomycetes</taxon>
        <taxon>Kitasatosporales</taxon>
        <taxon>Streptomycetaceae</taxon>
        <taxon>Streptomyces</taxon>
    </lineage>
</organism>
<comment type="caution">
    <text evidence="1">The sequence shown here is derived from an EMBL/GenBank/DDBJ whole genome shotgun (WGS) entry which is preliminary data.</text>
</comment>
<evidence type="ECO:0000313" key="1">
    <source>
        <dbReference type="EMBL" id="GAA5078669.1"/>
    </source>
</evidence>
<name>A0ABP9LHK7_9ACTN</name>
<sequence>MRASRRQRALKAAAQEKRRAALIAARERREATAAAVARGRQSRAAARQQIKWWDMAGLDAEPKKERKPKSVWVSVISGGSPGLGR</sequence>
<dbReference type="EMBL" id="BAABKC010000128">
    <property type="protein sequence ID" value="GAA5078669.1"/>
    <property type="molecule type" value="Genomic_DNA"/>
</dbReference>
<gene>
    <name evidence="1" type="ORF">GCM10023336_70590</name>
</gene>
<keyword evidence="2" id="KW-1185">Reference proteome</keyword>
<evidence type="ECO:0000313" key="2">
    <source>
        <dbReference type="Proteomes" id="UP001500124"/>
    </source>
</evidence>
<dbReference type="Proteomes" id="UP001500124">
    <property type="component" value="Unassembled WGS sequence"/>
</dbReference>
<proteinExistence type="predicted"/>